<feature type="domain" description="PKD" evidence="1">
    <location>
        <begin position="571"/>
        <end position="658"/>
    </location>
</feature>
<protein>
    <submittedName>
        <fullName evidence="3">PKD domain-containing protein</fullName>
    </submittedName>
</protein>
<dbReference type="CDD" id="cd00063">
    <property type="entry name" value="FN3"/>
    <property type="match status" value="1"/>
</dbReference>
<dbReference type="Gene3D" id="2.60.120.380">
    <property type="match status" value="1"/>
</dbReference>
<name>A0A5C8ZRU1_9GAMM</name>
<dbReference type="SUPFAM" id="SSF49299">
    <property type="entry name" value="PKD domain"/>
    <property type="match status" value="2"/>
</dbReference>
<feature type="domain" description="Fibronectin type-III" evidence="2">
    <location>
        <begin position="814"/>
        <end position="910"/>
    </location>
</feature>
<dbReference type="SUPFAM" id="SSF49265">
    <property type="entry name" value="Fibronectin type III"/>
    <property type="match status" value="1"/>
</dbReference>
<dbReference type="Gene3D" id="2.60.40.10">
    <property type="entry name" value="Immunoglobulins"/>
    <property type="match status" value="3"/>
</dbReference>
<dbReference type="CDD" id="cd00146">
    <property type="entry name" value="PKD"/>
    <property type="match status" value="2"/>
</dbReference>
<comment type="caution">
    <text evidence="3">The sequence shown here is derived from an EMBL/GenBank/DDBJ whole genome shotgun (WGS) entry which is preliminary data.</text>
</comment>
<dbReference type="InterPro" id="IPR035986">
    <property type="entry name" value="PKD_dom_sf"/>
</dbReference>
<dbReference type="PROSITE" id="PS50853">
    <property type="entry name" value="FN3"/>
    <property type="match status" value="1"/>
</dbReference>
<dbReference type="SMART" id="SM00089">
    <property type="entry name" value="PKD"/>
    <property type="match status" value="2"/>
</dbReference>
<evidence type="ECO:0000313" key="4">
    <source>
        <dbReference type="Proteomes" id="UP000321039"/>
    </source>
</evidence>
<feature type="domain" description="PKD" evidence="1">
    <location>
        <begin position="483"/>
        <end position="564"/>
    </location>
</feature>
<proteinExistence type="predicted"/>
<dbReference type="InterPro" id="IPR022409">
    <property type="entry name" value="PKD/Chitinase_dom"/>
</dbReference>
<gene>
    <name evidence="3" type="ORF">FV139_15895</name>
</gene>
<sequence>MPVSRHQVRCQTRRRHWLAAAGFFTAIILPLAPAVAQVGPAAKPAFPVLSFPDRSRGQRAIGRLGANLPEVAAWYGLHPAEFTRMLREDDTAWIDLRGRLLFIDERVEGGEQPLAPAAAPFPLEDTFTLHSKPGAARVLYLDFDGHQTSGTAWNLSSGVDPIISPPYSRDSDPAFSTLELEYIQDMWRQVAEDYAPFDVDVTTEDPGSAAIIRSSSGDADFGTRVVITEDNFDNCGCGGFAYVGVFDNIGSYNKPAFVFNTSLVGAGEAISHEAGHNLGLSHDGASGGVGYYEGHGSGATGWAPIMGVGYYQPLVQWSQGEYSGANNQQDDLQIIQNNGAPMVADDHGDSNAAASAMDISTDGSVATLSASGLIHRREDVDVFRFVSGSGNYSIAVDPAAFAPNLDILAALYDSSGSLVASSNPADFLEASLAGALAAGEYYLHVDGTGKGSPDTDYSDYGSLGRYSVSGTVPDASGLAPPVAVAAFSPPYSITTAPVTVGFSGEQSSDPDGNVGDLAWDWDFGDGNTGSGATTSHQYTLSGTHTVTLTVTDSDNLSDTDTLQVDIINQAPVASISADVLEGETPHTVQFDASLSNDPDGSISSYLWQFGDGAQSSEAAPTHEYQSQGVFNASLTVTDNLGASSSPDVTTVTVTLPAVYDQFATGDQPAAGTVSGSYADTRFLDTEYQSIRERESGGKKRDRYSYLEHYWTVDVNAGDTVTLVIHGYQDSSSDNDAMEIRYLTPGSSNPSTDTITLGTSPSQYSLALPAGVSGQYRIQLTDSDQSPGNNALDTAYIDQIYVRTESDGGGPDPLPLTPPVWMSLDPASDSVTLNWTGSSGADGFHIERSSPTSTWSPVPGSPFAPYITSHQDSGLEAVTTYSYRIQAYRDTEVTAWVSESATTLPGNPPPDISLNANGYKVKGLQRVDLEWSPAGEVEIYRDDVPINLDPVSGTTYTDAIDQRGGGSYRYQVCQSSAPAPICSNEAVVVF</sequence>
<dbReference type="Pfam" id="PF18911">
    <property type="entry name" value="PKD_4"/>
    <property type="match status" value="2"/>
</dbReference>
<dbReference type="Gene3D" id="3.40.390.10">
    <property type="entry name" value="Collagenase (Catalytic Domain)"/>
    <property type="match status" value="1"/>
</dbReference>
<dbReference type="Proteomes" id="UP000321039">
    <property type="component" value="Unassembled WGS sequence"/>
</dbReference>
<dbReference type="AlphaFoldDB" id="A0A5C8ZRU1"/>
<dbReference type="Pfam" id="PF13582">
    <property type="entry name" value="Reprolysin_3"/>
    <property type="match status" value="1"/>
</dbReference>
<evidence type="ECO:0000259" key="2">
    <source>
        <dbReference type="PROSITE" id="PS50853"/>
    </source>
</evidence>
<dbReference type="InterPro" id="IPR036116">
    <property type="entry name" value="FN3_sf"/>
</dbReference>
<dbReference type="GO" id="GO:0008237">
    <property type="term" value="F:metallopeptidase activity"/>
    <property type="evidence" value="ECO:0007669"/>
    <property type="project" value="InterPro"/>
</dbReference>
<dbReference type="RefSeq" id="WP_148069458.1">
    <property type="nucleotide sequence ID" value="NZ_VRZA01000006.1"/>
</dbReference>
<dbReference type="InterPro" id="IPR024079">
    <property type="entry name" value="MetalloPept_cat_dom_sf"/>
</dbReference>
<evidence type="ECO:0000313" key="3">
    <source>
        <dbReference type="EMBL" id="TXS91223.1"/>
    </source>
</evidence>
<dbReference type="SUPFAM" id="SSF55486">
    <property type="entry name" value="Metalloproteases ('zincins'), catalytic domain"/>
    <property type="match status" value="1"/>
</dbReference>
<dbReference type="InterPro" id="IPR013783">
    <property type="entry name" value="Ig-like_fold"/>
</dbReference>
<evidence type="ECO:0000259" key="1">
    <source>
        <dbReference type="PROSITE" id="PS50093"/>
    </source>
</evidence>
<accession>A0A5C8ZRU1</accession>
<dbReference type="EMBL" id="VRZA01000006">
    <property type="protein sequence ID" value="TXS91223.1"/>
    <property type="molecule type" value="Genomic_DNA"/>
</dbReference>
<dbReference type="PROSITE" id="PS50093">
    <property type="entry name" value="PKD"/>
    <property type="match status" value="2"/>
</dbReference>
<dbReference type="InterPro" id="IPR003961">
    <property type="entry name" value="FN3_dom"/>
</dbReference>
<keyword evidence="4" id="KW-1185">Reference proteome</keyword>
<organism evidence="3 4">
    <name type="scientific">Parahaliea maris</name>
    <dbReference type="NCBI Taxonomy" id="2716870"/>
    <lineage>
        <taxon>Bacteria</taxon>
        <taxon>Pseudomonadati</taxon>
        <taxon>Pseudomonadota</taxon>
        <taxon>Gammaproteobacteria</taxon>
        <taxon>Cellvibrionales</taxon>
        <taxon>Halieaceae</taxon>
        <taxon>Parahaliea</taxon>
    </lineage>
</organism>
<dbReference type="InterPro" id="IPR000601">
    <property type="entry name" value="PKD_dom"/>
</dbReference>
<reference evidence="3 4" key="1">
    <citation type="submission" date="2019-08" db="EMBL/GenBank/DDBJ databases">
        <title>Parahaliea maris sp. nov., isolated from the surface seawater.</title>
        <authorList>
            <person name="Liu Y."/>
        </authorList>
    </citation>
    <scope>NUCLEOTIDE SEQUENCE [LARGE SCALE GENOMIC DNA]</scope>
    <source>
        <strain evidence="3 4">HSLHS9</strain>
    </source>
</reference>